<gene>
    <name evidence="6" type="ORF">RF11_12011</name>
</gene>
<organism evidence="6 7">
    <name type="scientific">Thelohanellus kitauei</name>
    <name type="common">Myxosporean</name>
    <dbReference type="NCBI Taxonomy" id="669202"/>
    <lineage>
        <taxon>Eukaryota</taxon>
        <taxon>Metazoa</taxon>
        <taxon>Cnidaria</taxon>
        <taxon>Myxozoa</taxon>
        <taxon>Myxosporea</taxon>
        <taxon>Bivalvulida</taxon>
        <taxon>Platysporina</taxon>
        <taxon>Myxobolidae</taxon>
        <taxon>Thelohanellus</taxon>
    </lineage>
</organism>
<dbReference type="InterPro" id="IPR033467">
    <property type="entry name" value="Tesmin/TSO1-like_CXC"/>
</dbReference>
<evidence type="ECO:0000256" key="2">
    <source>
        <dbReference type="ARBA" id="ARBA00007267"/>
    </source>
</evidence>
<dbReference type="GO" id="GO:0006355">
    <property type="term" value="P:regulation of DNA-templated transcription"/>
    <property type="evidence" value="ECO:0007669"/>
    <property type="project" value="TreeGrafter"/>
</dbReference>
<dbReference type="Pfam" id="PF03638">
    <property type="entry name" value="TCR"/>
    <property type="match status" value="2"/>
</dbReference>
<comment type="caution">
    <text evidence="6">The sequence shown here is derived from an EMBL/GenBank/DDBJ whole genome shotgun (WGS) entry which is preliminary data.</text>
</comment>
<reference evidence="6 7" key="1">
    <citation type="journal article" date="2014" name="Genome Biol. Evol.">
        <title>The genome of the myxosporean Thelohanellus kitauei shows adaptations to nutrient acquisition within its fish host.</title>
        <authorList>
            <person name="Yang Y."/>
            <person name="Xiong J."/>
            <person name="Zhou Z."/>
            <person name="Huo F."/>
            <person name="Miao W."/>
            <person name="Ran C."/>
            <person name="Liu Y."/>
            <person name="Zhang J."/>
            <person name="Feng J."/>
            <person name="Wang M."/>
            <person name="Wang M."/>
            <person name="Wang L."/>
            <person name="Yao B."/>
        </authorList>
    </citation>
    <scope>NUCLEOTIDE SEQUENCE [LARGE SCALE GENOMIC DNA]</scope>
    <source>
        <strain evidence="6">Wuqing</strain>
    </source>
</reference>
<feature type="compositionally biased region" description="Polar residues" evidence="4">
    <location>
        <begin position="7"/>
        <end position="23"/>
    </location>
</feature>
<evidence type="ECO:0000256" key="1">
    <source>
        <dbReference type="ARBA" id="ARBA00004123"/>
    </source>
</evidence>
<comment type="subcellular location">
    <subcellularLocation>
        <location evidence="1">Nucleus</location>
    </subcellularLocation>
</comment>
<dbReference type="PANTHER" id="PTHR12446">
    <property type="entry name" value="TESMIN/TSO1-RELATED"/>
    <property type="match status" value="1"/>
</dbReference>
<evidence type="ECO:0000313" key="6">
    <source>
        <dbReference type="EMBL" id="KII66188.1"/>
    </source>
</evidence>
<sequence>MKDKFGSNMNYEKISGSNKSLSQDPRPVPDHFYSYFPPFFPIPPVPPMYYPMPYDTPIPFQQQETSNKEDSPNKRVCSCDKTSCLKLYCECFKSGLMCDGCNCKNCRNDVKHKRERERAINNIISKNKDAFKSKVTFNTKAKVTQHRNGCHCSKSNCLKGYCECFQNKIFCGKNCRCVECHNTESFQRNSERNSESINEPEMEYIGTYGCDLSDTANYRPVEPKRPVEPIYPVNRPPFRAANPEYNPLMQMADVAVAQLFYMNKQIDTRYIISQNIDLIMSKISNLLFDVIHSRGIPSSDIEEQQVITQVLECFKWCLTTVLNHKKKN</sequence>
<evidence type="ECO:0000313" key="7">
    <source>
        <dbReference type="Proteomes" id="UP000031668"/>
    </source>
</evidence>
<dbReference type="InterPro" id="IPR028307">
    <property type="entry name" value="Lin-54_fam"/>
</dbReference>
<dbReference type="PANTHER" id="PTHR12446:SF34">
    <property type="entry name" value="PROTEIN LIN-54 HOMOLOG"/>
    <property type="match status" value="1"/>
</dbReference>
<protein>
    <submittedName>
        <fullName evidence="6">Protein tesmin/TSO1-like CXC 6</fullName>
    </submittedName>
</protein>
<keyword evidence="7" id="KW-1185">Reference proteome</keyword>
<name>A0A0C2JAP2_THEKT</name>
<feature type="domain" description="CRC" evidence="5">
    <location>
        <begin position="73"/>
        <end position="185"/>
    </location>
</feature>
<dbReference type="Proteomes" id="UP000031668">
    <property type="component" value="Unassembled WGS sequence"/>
</dbReference>
<feature type="region of interest" description="Disordered" evidence="4">
    <location>
        <begin position="1"/>
        <end position="25"/>
    </location>
</feature>
<dbReference type="GO" id="GO:0005634">
    <property type="term" value="C:nucleus"/>
    <property type="evidence" value="ECO:0007669"/>
    <property type="project" value="UniProtKB-SubCell"/>
</dbReference>
<dbReference type="PROSITE" id="PS51634">
    <property type="entry name" value="CRC"/>
    <property type="match status" value="1"/>
</dbReference>
<comment type="similarity">
    <text evidence="2">Belongs to the lin-54 family.</text>
</comment>
<evidence type="ECO:0000256" key="3">
    <source>
        <dbReference type="ARBA" id="ARBA00023242"/>
    </source>
</evidence>
<keyword evidence="3" id="KW-0539">Nucleus</keyword>
<evidence type="ECO:0000256" key="4">
    <source>
        <dbReference type="SAM" id="MobiDB-lite"/>
    </source>
</evidence>
<dbReference type="AlphaFoldDB" id="A0A0C2JAP2"/>
<dbReference type="SMART" id="SM01114">
    <property type="entry name" value="CXC"/>
    <property type="match status" value="2"/>
</dbReference>
<dbReference type="EMBL" id="JWZT01003604">
    <property type="protein sequence ID" value="KII66188.1"/>
    <property type="molecule type" value="Genomic_DNA"/>
</dbReference>
<proteinExistence type="inferred from homology"/>
<dbReference type="InterPro" id="IPR005172">
    <property type="entry name" value="CRC"/>
</dbReference>
<accession>A0A0C2JAP2</accession>
<evidence type="ECO:0000259" key="5">
    <source>
        <dbReference type="PROSITE" id="PS51634"/>
    </source>
</evidence>
<dbReference type="OrthoDB" id="5976031at2759"/>